<gene>
    <name evidence="2" type="ORF">IAC57_01230</name>
</gene>
<evidence type="ECO:0000313" key="2">
    <source>
        <dbReference type="EMBL" id="HIU58701.1"/>
    </source>
</evidence>
<protein>
    <submittedName>
        <fullName evidence="2">Uncharacterized protein</fullName>
    </submittedName>
</protein>
<feature type="compositionally biased region" description="Acidic residues" evidence="1">
    <location>
        <begin position="76"/>
        <end position="86"/>
    </location>
</feature>
<organism evidence="2 3">
    <name type="scientific">Candidatus Scatosoma pullistercoris</name>
    <dbReference type="NCBI Taxonomy" id="2840934"/>
    <lineage>
        <taxon>Bacteria</taxon>
        <taxon>Bacillati</taxon>
        <taxon>Bacillota</taxon>
        <taxon>Clostridia</taxon>
        <taxon>Candidatus Scatosoma</taxon>
    </lineage>
</organism>
<proteinExistence type="predicted"/>
<comment type="caution">
    <text evidence="2">The sequence shown here is derived from an EMBL/GenBank/DDBJ whole genome shotgun (WGS) entry which is preliminary data.</text>
</comment>
<name>A0A9D1SFY6_9FIRM</name>
<dbReference type="Proteomes" id="UP000824081">
    <property type="component" value="Unassembled WGS sequence"/>
</dbReference>
<dbReference type="EMBL" id="DVMZ01000033">
    <property type="protein sequence ID" value="HIU58701.1"/>
    <property type="molecule type" value="Genomic_DNA"/>
</dbReference>
<reference evidence="2" key="1">
    <citation type="submission" date="2020-10" db="EMBL/GenBank/DDBJ databases">
        <authorList>
            <person name="Gilroy R."/>
        </authorList>
    </citation>
    <scope>NUCLEOTIDE SEQUENCE</scope>
    <source>
        <strain evidence="2">11687</strain>
    </source>
</reference>
<feature type="non-terminal residue" evidence="2">
    <location>
        <position position="118"/>
    </location>
</feature>
<sequence>MARYVLCPRCELNYIDADKQEYCDVCIKEMQGAKTFADDLEEEESTEETELCPICGENYMRPGEKMCDECKKKTEYEEEETEDPEKDDAWRTYLDDDADDLGIPLPEGEFDDDEEEEE</sequence>
<dbReference type="AlphaFoldDB" id="A0A9D1SFY6"/>
<evidence type="ECO:0000256" key="1">
    <source>
        <dbReference type="SAM" id="MobiDB-lite"/>
    </source>
</evidence>
<feature type="region of interest" description="Disordered" evidence="1">
    <location>
        <begin position="72"/>
        <end position="118"/>
    </location>
</feature>
<accession>A0A9D1SFY6</accession>
<evidence type="ECO:0000313" key="3">
    <source>
        <dbReference type="Proteomes" id="UP000824081"/>
    </source>
</evidence>
<feature type="compositionally biased region" description="Acidic residues" evidence="1">
    <location>
        <begin position="108"/>
        <end position="118"/>
    </location>
</feature>
<reference evidence="2" key="2">
    <citation type="journal article" date="2021" name="PeerJ">
        <title>Extensive microbial diversity within the chicken gut microbiome revealed by metagenomics and culture.</title>
        <authorList>
            <person name="Gilroy R."/>
            <person name="Ravi A."/>
            <person name="Getino M."/>
            <person name="Pursley I."/>
            <person name="Horton D.L."/>
            <person name="Alikhan N.F."/>
            <person name="Baker D."/>
            <person name="Gharbi K."/>
            <person name="Hall N."/>
            <person name="Watson M."/>
            <person name="Adriaenssens E.M."/>
            <person name="Foster-Nyarko E."/>
            <person name="Jarju S."/>
            <person name="Secka A."/>
            <person name="Antonio M."/>
            <person name="Oren A."/>
            <person name="Chaudhuri R.R."/>
            <person name="La Ragione R."/>
            <person name="Hildebrand F."/>
            <person name="Pallen M.J."/>
        </authorList>
    </citation>
    <scope>NUCLEOTIDE SEQUENCE</scope>
    <source>
        <strain evidence="2">11687</strain>
    </source>
</reference>